<evidence type="ECO:0000256" key="4">
    <source>
        <dbReference type="ARBA" id="ARBA00022777"/>
    </source>
</evidence>
<proteinExistence type="inferred from homology"/>
<evidence type="ECO:0000313" key="8">
    <source>
        <dbReference type="Proteomes" id="UP000050517"/>
    </source>
</evidence>
<dbReference type="InterPro" id="IPR011611">
    <property type="entry name" value="PfkB_dom"/>
</dbReference>
<keyword evidence="4 7" id="KW-0418">Kinase</keyword>
<dbReference type="GO" id="GO:0005524">
    <property type="term" value="F:ATP binding"/>
    <property type="evidence" value="ECO:0007669"/>
    <property type="project" value="UniProtKB-KW"/>
</dbReference>
<dbReference type="PANTHER" id="PTHR43085:SF1">
    <property type="entry name" value="PSEUDOURIDINE KINASE-RELATED"/>
    <property type="match status" value="1"/>
</dbReference>
<dbReference type="InterPro" id="IPR029056">
    <property type="entry name" value="Ribokinase-like"/>
</dbReference>
<dbReference type="Gene3D" id="3.40.1190.20">
    <property type="match status" value="1"/>
</dbReference>
<dbReference type="RefSeq" id="WP_055122264.1">
    <property type="nucleotide sequence ID" value="NZ_LKST01000002.1"/>
</dbReference>
<evidence type="ECO:0000256" key="1">
    <source>
        <dbReference type="ARBA" id="ARBA00010688"/>
    </source>
</evidence>
<dbReference type="PATRIC" id="fig|1544416.3.peg.1117"/>
<dbReference type="SUPFAM" id="SSF53613">
    <property type="entry name" value="Ribokinase-like"/>
    <property type="match status" value="1"/>
</dbReference>
<comment type="similarity">
    <text evidence="1">Belongs to the carbohydrate kinase PfkB family.</text>
</comment>
<dbReference type="AlphaFoldDB" id="A0A0Q0YDC7"/>
<dbReference type="Pfam" id="PF00294">
    <property type="entry name" value="PfkB"/>
    <property type="match status" value="1"/>
</dbReference>
<dbReference type="Proteomes" id="UP000050517">
    <property type="component" value="Unassembled WGS sequence"/>
</dbReference>
<keyword evidence="5" id="KW-0067">ATP-binding</keyword>
<dbReference type="CDD" id="cd01167">
    <property type="entry name" value="bac_FRK"/>
    <property type="match status" value="1"/>
</dbReference>
<keyword evidence="8" id="KW-1185">Reference proteome</keyword>
<comment type="caution">
    <text evidence="7">The sequence shown here is derived from an EMBL/GenBank/DDBJ whole genome shotgun (WGS) entry which is preliminary data.</text>
</comment>
<organism evidence="7 8">
    <name type="scientific">Corynebacterium oculi</name>
    <dbReference type="NCBI Taxonomy" id="1544416"/>
    <lineage>
        <taxon>Bacteria</taxon>
        <taxon>Bacillati</taxon>
        <taxon>Actinomycetota</taxon>
        <taxon>Actinomycetes</taxon>
        <taxon>Mycobacteriales</taxon>
        <taxon>Corynebacteriaceae</taxon>
        <taxon>Corynebacterium</taxon>
    </lineage>
</organism>
<dbReference type="GO" id="GO:0008673">
    <property type="term" value="F:2-dehydro-3-deoxygluconokinase activity"/>
    <property type="evidence" value="ECO:0007669"/>
    <property type="project" value="UniProtKB-EC"/>
</dbReference>
<dbReference type="EMBL" id="LKST01000002">
    <property type="protein sequence ID" value="KQB84313.1"/>
    <property type="molecule type" value="Genomic_DNA"/>
</dbReference>
<dbReference type="InterPro" id="IPR050306">
    <property type="entry name" value="PfkB_Carbo_kinase"/>
</dbReference>
<evidence type="ECO:0000259" key="6">
    <source>
        <dbReference type="Pfam" id="PF00294"/>
    </source>
</evidence>
<dbReference type="OrthoDB" id="9795789at2"/>
<dbReference type="STRING" id="1544416.Cocul_01110"/>
<gene>
    <name evidence="7" type="primary">kdgK</name>
    <name evidence="7" type="ORF">Cocul_01110</name>
</gene>
<evidence type="ECO:0000313" key="7">
    <source>
        <dbReference type="EMBL" id="KQB84313.1"/>
    </source>
</evidence>
<dbReference type="PANTHER" id="PTHR43085">
    <property type="entry name" value="HEXOKINASE FAMILY MEMBER"/>
    <property type="match status" value="1"/>
</dbReference>
<evidence type="ECO:0000256" key="5">
    <source>
        <dbReference type="ARBA" id="ARBA00022840"/>
    </source>
</evidence>
<feature type="domain" description="Carbohydrate kinase PfkB" evidence="6">
    <location>
        <begin position="2"/>
        <end position="285"/>
    </location>
</feature>
<keyword evidence="3" id="KW-0547">Nucleotide-binding</keyword>
<evidence type="ECO:0000256" key="2">
    <source>
        <dbReference type="ARBA" id="ARBA00022679"/>
    </source>
</evidence>
<evidence type="ECO:0000256" key="3">
    <source>
        <dbReference type="ARBA" id="ARBA00022741"/>
    </source>
</evidence>
<reference evidence="7 8" key="1">
    <citation type="submission" date="2015-10" db="EMBL/GenBank/DDBJ databases">
        <title>Corynebacteirum lowii and Corynebacterium oculi species nova, derived from human clinical disease and and emended description of Corynebacterium mastiditis.</title>
        <authorList>
            <person name="Bernard K."/>
            <person name="Pacheco A.L."/>
            <person name="Mcdougall C."/>
            <person name="Burtx T."/>
            <person name="Weibe D."/>
            <person name="Tyler S."/>
            <person name="Olson A.B."/>
            <person name="Cnockaert M."/>
            <person name="Eguchi H."/>
            <person name="Kuwahara T."/>
            <person name="Nakayama-Imaohji H."/>
            <person name="Boudewijins M."/>
            <person name="Van Hoecke F."/>
            <person name="Bernier A.-M."/>
            <person name="Vandamme P."/>
        </authorList>
    </citation>
    <scope>NUCLEOTIDE SEQUENCE [LARGE SCALE GENOMIC DNA]</scope>
    <source>
        <strain evidence="7 8">NML 130210</strain>
    </source>
</reference>
<keyword evidence="2 7" id="KW-0808">Transferase</keyword>
<accession>A0A0Q0YDC7</accession>
<name>A0A0Q0YDC7_9CORY</name>
<protein>
    <submittedName>
        <fullName evidence="7">2-dehydro-3-deoxygluconokinase</fullName>
        <ecNumber evidence="7">2.7.1.45</ecNumber>
    </submittedName>
</protein>
<dbReference type="EC" id="2.7.1.45" evidence="7"/>
<sequence length="300" mass="31789">MITVYGEGLIDLVPTTPAPLAPLQPALGGGPYNVAVAAARQGAEVSFQSRLSTDTFGQALVNNLHREGVRTDLVQRGEEPSTLAVTSIDESRSAHYTFYVEGTADRLARPSADPTPIACFGTCSLALEPAASRYAEVLRGLAAQGTLIALDPNIRDFYATEQHRRFLRGLLPDVTLLKLSEEEVEFLGGAENIDVPVMVTTRGGAGLSVRTARARVDVPAVPVTVVDTIGAGDTILASLVGYADRQGWSPRDLAELGEEEWRAVLRFAATAAAITCSRVGAQPPTHDEVLAALSKPGEED</sequence>